<evidence type="ECO:0000256" key="1">
    <source>
        <dbReference type="SAM" id="MobiDB-lite"/>
    </source>
</evidence>
<dbReference type="KEGG" id="maw:19251877"/>
<dbReference type="EMBL" id="GL698548">
    <property type="protein sequence ID" value="EFY86421.1"/>
    <property type="molecule type" value="Genomic_DNA"/>
</dbReference>
<dbReference type="Proteomes" id="UP000002499">
    <property type="component" value="Unassembled WGS sequence"/>
</dbReference>
<dbReference type="AlphaFoldDB" id="E9ECG8"/>
<keyword evidence="3" id="KW-1185">Reference proteome</keyword>
<evidence type="ECO:0000313" key="2">
    <source>
        <dbReference type="EMBL" id="EFY86421.1"/>
    </source>
</evidence>
<evidence type="ECO:0000313" key="3">
    <source>
        <dbReference type="Proteomes" id="UP000002499"/>
    </source>
</evidence>
<feature type="region of interest" description="Disordered" evidence="1">
    <location>
        <begin position="403"/>
        <end position="467"/>
    </location>
</feature>
<proteinExistence type="predicted"/>
<dbReference type="GeneID" id="19251877"/>
<name>E9ECG8_METAQ</name>
<gene>
    <name evidence="2" type="ORF">MAC_07566</name>
</gene>
<dbReference type="HOGENOM" id="CLU_542994_0_0_1"/>
<feature type="region of interest" description="Disordered" evidence="1">
    <location>
        <begin position="266"/>
        <end position="286"/>
    </location>
</feature>
<dbReference type="OrthoDB" id="4941104at2759"/>
<organism evidence="3">
    <name type="scientific">Metarhizium acridum (strain CQMa 102)</name>
    <dbReference type="NCBI Taxonomy" id="655827"/>
    <lineage>
        <taxon>Eukaryota</taxon>
        <taxon>Fungi</taxon>
        <taxon>Dikarya</taxon>
        <taxon>Ascomycota</taxon>
        <taxon>Pezizomycotina</taxon>
        <taxon>Sordariomycetes</taxon>
        <taxon>Hypocreomycetidae</taxon>
        <taxon>Hypocreales</taxon>
        <taxon>Clavicipitaceae</taxon>
        <taxon>Metarhizium</taxon>
    </lineage>
</organism>
<dbReference type="InParanoid" id="E9ECG8"/>
<reference evidence="2 3" key="1">
    <citation type="journal article" date="2011" name="PLoS Genet.">
        <title>Genome sequencing and comparative transcriptomics of the model entomopathogenic fungi Metarhizium anisopliae and M. acridum.</title>
        <authorList>
            <person name="Gao Q."/>
            <person name="Jin K."/>
            <person name="Ying S.H."/>
            <person name="Zhang Y."/>
            <person name="Xiao G."/>
            <person name="Shang Y."/>
            <person name="Duan Z."/>
            <person name="Hu X."/>
            <person name="Xie X.Q."/>
            <person name="Zhou G."/>
            <person name="Peng G."/>
            <person name="Luo Z."/>
            <person name="Huang W."/>
            <person name="Wang B."/>
            <person name="Fang W."/>
            <person name="Wang S."/>
            <person name="Zhong Y."/>
            <person name="Ma L.J."/>
            <person name="St Leger R.J."/>
            <person name="Zhao G.P."/>
            <person name="Pei Y."/>
            <person name="Feng M.G."/>
            <person name="Xia Y."/>
            <person name="Wang C."/>
        </authorList>
    </citation>
    <scope>NUCLEOTIDE SEQUENCE [LARGE SCALE GENOMIC DNA]</scope>
    <source>
        <strain evidence="2 3">CQMa 102</strain>
    </source>
</reference>
<accession>E9ECG8</accession>
<dbReference type="eggNOG" id="ENOG502TG9X">
    <property type="taxonomic scope" value="Eukaryota"/>
</dbReference>
<dbReference type="STRING" id="655827.E9ECG8"/>
<sequence length="502" mass="55239">MIGVPADPRAVTHGVVARSGSGEKPKQKAPWLPMYSKDAGMVKVKVATSDSLAVAAREQKYLRIFWNDYFPNGLFSDCAALKVLFGFGAEMDAVNSNLASWWRHNDSQLALILLRGPHSFQHGPAHTLFIDARCNTPDWITIPWMYCNKSIGDRFVIVLVHLPGVVEGMGIVQDAASIDLVEKWKKKAFESCLMLRKAMQMWELDIGPELERFDYTVSPTPLKPPFTDREVLLLHLSTLFWAISMAVDSSLGRLYGQSLESSAFEADTGAGVGTKDPLPTPTSVDEARREFESTDAGLGMLPMYAFKIAHSIPLLFERESGAFGCNVALFPLLSAWRFFATTEMPVFESGTVDGIFCISTKMWSTKLPTAQFSLRAGAVCTRLVPLTATRPFSMSASLDMPKKKAAAAASSSQSHKPHPTESEEDVSADRSPVDPLHAPKTVDSQSKPAGAQKVKPSPSGHKQKTTSKYLRVGFAVDEPKIGDFDLDYRVSYVLARRGWNKK</sequence>
<protein>
    <submittedName>
        <fullName evidence="2">Uncharacterized protein</fullName>
    </submittedName>
</protein>